<evidence type="ECO:0000256" key="1">
    <source>
        <dbReference type="SAM" id="MobiDB-lite"/>
    </source>
</evidence>
<feature type="region of interest" description="Disordered" evidence="1">
    <location>
        <begin position="48"/>
        <end position="71"/>
    </location>
</feature>
<dbReference type="EMBL" id="CP092886">
    <property type="protein sequence ID" value="UYV85124.1"/>
    <property type="molecule type" value="Genomic_DNA"/>
</dbReference>
<gene>
    <name evidence="3" type="ORF">LAZ67_X004634</name>
</gene>
<dbReference type="Pfam" id="PF17906">
    <property type="entry name" value="HTH_48"/>
    <property type="match status" value="1"/>
</dbReference>
<dbReference type="InterPro" id="IPR036397">
    <property type="entry name" value="RNaseH_sf"/>
</dbReference>
<keyword evidence="4" id="KW-1185">Reference proteome</keyword>
<dbReference type="Pfam" id="PF01359">
    <property type="entry name" value="Transposase_1"/>
    <property type="match status" value="1"/>
</dbReference>
<accession>A0ABY6LV28</accession>
<feature type="compositionally biased region" description="Basic and acidic residues" evidence="1">
    <location>
        <begin position="48"/>
        <end position="62"/>
    </location>
</feature>
<evidence type="ECO:0000259" key="2">
    <source>
        <dbReference type="Pfam" id="PF17906"/>
    </source>
</evidence>
<dbReference type="InterPro" id="IPR001888">
    <property type="entry name" value="Transposase_1"/>
</dbReference>
<sequence length="384" mass="44086">MERSLEQRYAIKFCVRLGKNATETFQMLQKAFKDDCISRSQSGKWQKAFKEGREEVADEPRSGRPTTARNDENVDRVLEVLRTDRRLSIQQIADTLLVHMSTFVVHGIVTEDLQMRKVCAKLVQKVLTQDQKELRVLRCQESLDLIQNEPDFLNSVVTGDESWMFEYDPESKRQSCAWHTKSSPRPKKARMSKSRIKTMIIVFFDIRGIVHCEFVPQEQNVNSAFYVEECIGEWQNCLGKMTSMDECLSLNLRTWDTESISCTEDLPYICVNDGFDPEPIKTKNETAVNIHLNLVSVYGEGCMSIQMVRRWRSWFLEGRQNVHDDERSDRPVTATDNAAVAAVRNVVEANRRVTIDEIMIRLSPGIEIGCSSIGTIMSDVLNLN</sequence>
<dbReference type="Gene3D" id="1.10.10.1450">
    <property type="match status" value="1"/>
</dbReference>
<evidence type="ECO:0000313" key="4">
    <source>
        <dbReference type="Proteomes" id="UP001235939"/>
    </source>
</evidence>
<dbReference type="PANTHER" id="PTHR46060">
    <property type="entry name" value="MARINER MOS1 TRANSPOSASE-LIKE PROTEIN"/>
    <property type="match status" value="1"/>
</dbReference>
<proteinExistence type="predicted"/>
<reference evidence="3 4" key="1">
    <citation type="submission" date="2022-03" db="EMBL/GenBank/DDBJ databases">
        <title>A chromosomal length assembly of Cordylochernes scorpioides.</title>
        <authorList>
            <person name="Zeh D."/>
            <person name="Zeh J."/>
        </authorList>
    </citation>
    <scope>NUCLEOTIDE SEQUENCE [LARGE SCALE GENOMIC DNA]</scope>
    <source>
        <strain evidence="3">IN4F17</strain>
        <tissue evidence="3">Whole Body</tissue>
    </source>
</reference>
<feature type="domain" description="Mos1 transposase HTH" evidence="2">
    <location>
        <begin position="8"/>
        <end position="52"/>
    </location>
</feature>
<dbReference type="Proteomes" id="UP001235939">
    <property type="component" value="Chromosome X"/>
</dbReference>
<dbReference type="InterPro" id="IPR041426">
    <property type="entry name" value="Mos1_HTH"/>
</dbReference>
<evidence type="ECO:0000313" key="3">
    <source>
        <dbReference type="EMBL" id="UYV85124.1"/>
    </source>
</evidence>
<dbReference type="InterPro" id="IPR052709">
    <property type="entry name" value="Transposase-MT_Hybrid"/>
</dbReference>
<name>A0ABY6LV28_9ARAC</name>
<protein>
    <recommendedName>
        <fullName evidence="2">Mos1 transposase HTH domain-containing protein</fullName>
    </recommendedName>
</protein>
<organism evidence="3 4">
    <name type="scientific">Cordylochernes scorpioides</name>
    <dbReference type="NCBI Taxonomy" id="51811"/>
    <lineage>
        <taxon>Eukaryota</taxon>
        <taxon>Metazoa</taxon>
        <taxon>Ecdysozoa</taxon>
        <taxon>Arthropoda</taxon>
        <taxon>Chelicerata</taxon>
        <taxon>Arachnida</taxon>
        <taxon>Pseudoscorpiones</taxon>
        <taxon>Cheliferoidea</taxon>
        <taxon>Chernetidae</taxon>
        <taxon>Cordylochernes</taxon>
    </lineage>
</organism>
<dbReference type="Gene3D" id="3.30.420.10">
    <property type="entry name" value="Ribonuclease H-like superfamily/Ribonuclease H"/>
    <property type="match status" value="1"/>
</dbReference>
<dbReference type="PANTHER" id="PTHR46060:SF1">
    <property type="entry name" value="MARINER MOS1 TRANSPOSASE-LIKE PROTEIN"/>
    <property type="match status" value="1"/>
</dbReference>